<accession>N1VAT2</accession>
<keyword evidence="2 14" id="KW-0547">Nucleotide-binding</keyword>
<dbReference type="GO" id="GO:0005524">
    <property type="term" value="F:ATP binding"/>
    <property type="evidence" value="ECO:0007669"/>
    <property type="project" value="UniProtKB-UniRule"/>
</dbReference>
<dbReference type="EMBL" id="ANPE02000074">
    <property type="protein sequence ID" value="EMY35413.1"/>
    <property type="molecule type" value="Genomic_DNA"/>
</dbReference>
<sequence>MNTVDVPALIDQPSRDLIVSGLDSTVFVEAGAGSGKTREMVERIIALVDSGVELKNLAAITFTEKAAGELRDRVHKRLREAEPTDLRQAALDQLDTAAIGTIHSFAARILSEHPIEAGVPPLITVVDELRSQIAFTQRWEKARKLIFDQPETERALRVLLAGGLSLDGLRNVAKQLDANWDRLEDNPPQRRHVPQLDVTGILRQAGEIVMAKSSCSDPNDGLFIRLAGLEDWHRRLAHATELDVQQLQLAVLDDLPSTKVSRTGNKGNWPDVGSLRASIIELGEAVTETRERLISPAAETVAAAIAEALLVAARERQRTGELEYSDLLVHARDLLIGEDKREVQAALHDRYRVIMLDEFQDTDPIQAEIAVRIAASEVCGRQGWESLTVPPGRLFMVGDPKQSIYRFRRADIATYLQSLGRAKSDPGSKISELKTNFRSTGKLLDWVNATFSKLIEANGTLQPDYSSLVPDPARPEWQDGHGPAVAVVGRDGAVPGADGKASPNEVRRQEAEAVAGAILVATGQTDSPGWLKQAGRGGQFAMSAVELKDVCILLPTRTPLPAIEDALDRAGIEYRAEASSLVYSTQEVTDLLLALQALANTADEAALVLTLRTPLFACGDDDLFDWKQAGGAWNIFAPAPETQKDTPVARAMQYLSALARELPLLSPGELLDRLVIDRRVLEAATDTPRYRDVWRRIRFVIDQARAWSEATHGGLRDYLVWTTAQLEENSRVKESVVPETDAQAVRIMTIHASKGLEFPVVILAGAGHQPKSDTFPAVWDAAGAPHVSFGAGLASAGHFEAAEAEKEFLAEEKLRLLYVACTRAESHLVVSLFTSGKRHGLIVPLAKLEEARATPDLRLPDEIFTGAEIKVEVTGVDSFEEWKLESRRWQELSALQSRTSVTALAKSAGSTMPVGYGLEKIPLYVAVEDEGDRPLGFAGALGEHGTEFGSALHRLLELSGLQETESFGQLAEQTAALYGMEDALGLADRARSALNSEPVRSASTREHWLELPVVYPSGSMTVEGIIDLMYRKDDGKLVIADFKTDLGVTEERLAAYWNQLTTYAAMINKITGEKVSDLALIFCRSSEADVRKRLLA</sequence>
<evidence type="ECO:0000313" key="17">
    <source>
        <dbReference type="EMBL" id="EMY35413.1"/>
    </source>
</evidence>
<evidence type="ECO:0000256" key="5">
    <source>
        <dbReference type="ARBA" id="ARBA00022806"/>
    </source>
</evidence>
<evidence type="ECO:0000256" key="14">
    <source>
        <dbReference type="PROSITE-ProRule" id="PRU00560"/>
    </source>
</evidence>
<dbReference type="InterPro" id="IPR014017">
    <property type="entry name" value="DNA_helicase_UvrD-like_C"/>
</dbReference>
<feature type="binding site" evidence="14">
    <location>
        <begin position="30"/>
        <end position="37"/>
    </location>
    <ligand>
        <name>ATP</name>
        <dbReference type="ChEBI" id="CHEBI:30616"/>
    </ligand>
</feature>
<evidence type="ECO:0000313" key="18">
    <source>
        <dbReference type="Proteomes" id="UP000010729"/>
    </source>
</evidence>
<comment type="catalytic activity">
    <reaction evidence="11">
        <text>Couples ATP hydrolysis with the unwinding of duplex DNA by translocating in the 3'-5' direction.</text>
        <dbReference type="EC" id="5.6.2.4"/>
    </reaction>
</comment>
<keyword evidence="18" id="KW-1185">Reference proteome</keyword>
<dbReference type="PROSITE" id="PS51217">
    <property type="entry name" value="UVRD_HELICASE_CTER"/>
    <property type="match status" value="1"/>
</dbReference>
<keyword evidence="7 14" id="KW-0067">ATP-binding</keyword>
<evidence type="ECO:0000256" key="10">
    <source>
        <dbReference type="ARBA" id="ARBA00023235"/>
    </source>
</evidence>
<dbReference type="InterPro" id="IPR000212">
    <property type="entry name" value="DNA_helicase_UvrD/REP"/>
</dbReference>
<evidence type="ECO:0000256" key="1">
    <source>
        <dbReference type="ARBA" id="ARBA00022722"/>
    </source>
</evidence>
<dbReference type="Gene3D" id="3.90.320.10">
    <property type="match status" value="1"/>
</dbReference>
<evidence type="ECO:0000259" key="15">
    <source>
        <dbReference type="PROSITE" id="PS51198"/>
    </source>
</evidence>
<dbReference type="GO" id="GO:0005829">
    <property type="term" value="C:cytosol"/>
    <property type="evidence" value="ECO:0007669"/>
    <property type="project" value="TreeGrafter"/>
</dbReference>
<keyword evidence="8" id="KW-0238">DNA-binding</keyword>
<feature type="domain" description="UvrD-like helicase ATP-binding" evidence="15">
    <location>
        <begin position="9"/>
        <end position="440"/>
    </location>
</feature>
<evidence type="ECO:0000256" key="7">
    <source>
        <dbReference type="ARBA" id="ARBA00022840"/>
    </source>
</evidence>
<gene>
    <name evidence="17" type="ORF">D477_004531</name>
</gene>
<dbReference type="GO" id="GO:0000725">
    <property type="term" value="P:recombinational repair"/>
    <property type="evidence" value="ECO:0007669"/>
    <property type="project" value="TreeGrafter"/>
</dbReference>
<keyword evidence="4 14" id="KW-0378">Hydrolase</keyword>
<keyword evidence="9" id="KW-0234">DNA repair</keyword>
<evidence type="ECO:0000256" key="12">
    <source>
        <dbReference type="ARBA" id="ARBA00034808"/>
    </source>
</evidence>
<dbReference type="PANTHER" id="PTHR11070">
    <property type="entry name" value="UVRD / RECB / PCRA DNA HELICASE FAMILY MEMBER"/>
    <property type="match status" value="1"/>
</dbReference>
<dbReference type="PANTHER" id="PTHR11070:SF23">
    <property type="entry name" value="RECBCD ENZYME SUBUNIT RECB"/>
    <property type="match status" value="1"/>
</dbReference>
<dbReference type="SUPFAM" id="SSF52980">
    <property type="entry name" value="Restriction endonuclease-like"/>
    <property type="match status" value="1"/>
</dbReference>
<evidence type="ECO:0000256" key="6">
    <source>
        <dbReference type="ARBA" id="ARBA00022839"/>
    </source>
</evidence>
<proteinExistence type="predicted"/>
<dbReference type="Pfam" id="PF13361">
    <property type="entry name" value="UvrD_C"/>
    <property type="match status" value="2"/>
</dbReference>
<dbReference type="Gene3D" id="3.40.50.300">
    <property type="entry name" value="P-loop containing nucleotide triphosphate hydrolases"/>
    <property type="match status" value="4"/>
</dbReference>
<evidence type="ECO:0000256" key="8">
    <source>
        <dbReference type="ARBA" id="ARBA00023125"/>
    </source>
</evidence>
<dbReference type="InterPro" id="IPR011604">
    <property type="entry name" value="PDDEXK-like_dom_sf"/>
</dbReference>
<evidence type="ECO:0000256" key="11">
    <source>
        <dbReference type="ARBA" id="ARBA00034617"/>
    </source>
</evidence>
<keyword evidence="3" id="KW-0227">DNA damage</keyword>
<comment type="caution">
    <text evidence="17">The sequence shown here is derived from an EMBL/GenBank/DDBJ whole genome shotgun (WGS) entry which is preliminary data.</text>
</comment>
<evidence type="ECO:0000256" key="9">
    <source>
        <dbReference type="ARBA" id="ARBA00023204"/>
    </source>
</evidence>
<dbReference type="GO" id="GO:0003677">
    <property type="term" value="F:DNA binding"/>
    <property type="evidence" value="ECO:0007669"/>
    <property type="project" value="UniProtKB-KW"/>
</dbReference>
<evidence type="ECO:0000256" key="13">
    <source>
        <dbReference type="ARBA" id="ARBA00048988"/>
    </source>
</evidence>
<dbReference type="AlphaFoldDB" id="N1VAT2"/>
<dbReference type="Pfam" id="PF00580">
    <property type="entry name" value="UvrD-helicase"/>
    <property type="match status" value="1"/>
</dbReference>
<name>N1VAT2_9MICC</name>
<dbReference type="InterPro" id="IPR027417">
    <property type="entry name" value="P-loop_NTPase"/>
</dbReference>
<keyword evidence="10" id="KW-0413">Isomerase</keyword>
<evidence type="ECO:0000256" key="2">
    <source>
        <dbReference type="ARBA" id="ARBA00022741"/>
    </source>
</evidence>
<comment type="catalytic activity">
    <reaction evidence="13">
        <text>ATP + H2O = ADP + phosphate + H(+)</text>
        <dbReference type="Rhea" id="RHEA:13065"/>
        <dbReference type="ChEBI" id="CHEBI:15377"/>
        <dbReference type="ChEBI" id="CHEBI:15378"/>
        <dbReference type="ChEBI" id="CHEBI:30616"/>
        <dbReference type="ChEBI" id="CHEBI:43474"/>
        <dbReference type="ChEBI" id="CHEBI:456216"/>
        <dbReference type="EC" id="5.6.2.4"/>
    </reaction>
</comment>
<dbReference type="InterPro" id="IPR011335">
    <property type="entry name" value="Restrct_endonuc-II-like"/>
</dbReference>
<evidence type="ECO:0000256" key="3">
    <source>
        <dbReference type="ARBA" id="ARBA00022763"/>
    </source>
</evidence>
<dbReference type="GO" id="GO:0009338">
    <property type="term" value="C:exodeoxyribonuclease V complex"/>
    <property type="evidence" value="ECO:0007669"/>
    <property type="project" value="TreeGrafter"/>
</dbReference>
<dbReference type="GO" id="GO:0043138">
    <property type="term" value="F:3'-5' DNA helicase activity"/>
    <property type="evidence" value="ECO:0007669"/>
    <property type="project" value="UniProtKB-EC"/>
</dbReference>
<dbReference type="SUPFAM" id="SSF52540">
    <property type="entry name" value="P-loop containing nucleoside triphosphate hydrolases"/>
    <property type="match status" value="1"/>
</dbReference>
<reference evidence="17 18" key="1">
    <citation type="journal article" date="2013" name="Genome Announc.">
        <title>Draft Genome Sequence of Arthrobacter crystallopoietes Strain BAB-32, Revealing Genes for Bioremediation.</title>
        <authorList>
            <person name="Joshi M.N."/>
            <person name="Pandit A.S."/>
            <person name="Sharma A."/>
            <person name="Pandya R.V."/>
            <person name="Desai S.M."/>
            <person name="Saxena A.K."/>
            <person name="Bagatharia S.B."/>
        </authorList>
    </citation>
    <scope>NUCLEOTIDE SEQUENCE [LARGE SCALE GENOMIC DNA]</scope>
    <source>
        <strain evidence="17 18">BAB-32</strain>
    </source>
</reference>
<dbReference type="Gene3D" id="1.10.486.10">
    <property type="entry name" value="PCRA, domain 4"/>
    <property type="match status" value="1"/>
</dbReference>
<dbReference type="EC" id="5.6.2.4" evidence="12"/>
<evidence type="ECO:0000259" key="16">
    <source>
        <dbReference type="PROSITE" id="PS51217"/>
    </source>
</evidence>
<evidence type="ECO:0000256" key="4">
    <source>
        <dbReference type="ARBA" id="ARBA00022801"/>
    </source>
</evidence>
<protein>
    <recommendedName>
        <fullName evidence="12">DNA 3'-5' helicase</fullName>
        <ecNumber evidence="12">5.6.2.4</ecNumber>
    </recommendedName>
</protein>
<feature type="domain" description="UvrD-like helicase C-terminal" evidence="16">
    <location>
        <begin position="452"/>
        <end position="755"/>
    </location>
</feature>
<dbReference type="Proteomes" id="UP000010729">
    <property type="component" value="Unassembled WGS sequence"/>
</dbReference>
<organism evidence="17 18">
    <name type="scientific">Arthrobacter crystallopoietes BAB-32</name>
    <dbReference type="NCBI Taxonomy" id="1246476"/>
    <lineage>
        <taxon>Bacteria</taxon>
        <taxon>Bacillati</taxon>
        <taxon>Actinomycetota</taxon>
        <taxon>Actinomycetes</taxon>
        <taxon>Micrococcales</taxon>
        <taxon>Micrococcaceae</taxon>
        <taxon>Crystallibacter</taxon>
    </lineage>
</organism>
<dbReference type="InterPro" id="IPR014016">
    <property type="entry name" value="UvrD-like_ATP-bd"/>
</dbReference>
<keyword evidence="1" id="KW-0540">Nuclease</keyword>
<dbReference type="PROSITE" id="PS51198">
    <property type="entry name" value="UVRD_HELICASE_ATP_BIND"/>
    <property type="match status" value="1"/>
</dbReference>
<keyword evidence="6" id="KW-0269">Exonuclease</keyword>
<dbReference type="GO" id="GO:0004527">
    <property type="term" value="F:exonuclease activity"/>
    <property type="evidence" value="ECO:0007669"/>
    <property type="project" value="UniProtKB-KW"/>
</dbReference>
<keyword evidence="5 14" id="KW-0347">Helicase</keyword>